<feature type="compositionally biased region" description="Basic and acidic residues" evidence="1">
    <location>
        <begin position="450"/>
        <end position="460"/>
    </location>
</feature>
<feature type="compositionally biased region" description="Low complexity" evidence="1">
    <location>
        <begin position="206"/>
        <end position="216"/>
    </location>
</feature>
<feature type="region of interest" description="Disordered" evidence="1">
    <location>
        <begin position="431"/>
        <end position="466"/>
    </location>
</feature>
<feature type="compositionally biased region" description="Basic and acidic residues" evidence="1">
    <location>
        <begin position="196"/>
        <end position="205"/>
    </location>
</feature>
<gene>
    <name evidence="2" type="ORF">EVJ58_g10226</name>
</gene>
<protein>
    <submittedName>
        <fullName evidence="2">Uncharacterized protein</fullName>
    </submittedName>
</protein>
<feature type="region of interest" description="Disordered" evidence="1">
    <location>
        <begin position="16"/>
        <end position="142"/>
    </location>
</feature>
<accession>A0A4Y9XP22</accession>
<comment type="caution">
    <text evidence="2">The sequence shown here is derived from an EMBL/GenBank/DDBJ whole genome shotgun (WGS) entry which is preliminary data.</text>
</comment>
<sequence>MKQTREDLLEAVDEVLSAASTSSRSRSSRVKTARTELSDQENSASAPTEQALPNREVERVPCTEQPEPTVGPVQSHPETVPVFRTAPAQVAKPDTTPKGGARNDGGDTPAPEHMPVTEPAPETSERDVESPPHQVREGIGTQPYVVYRGSKLGPAAVNIARSETSCDIKYIHFAPNDAPTAPNGAYTAARDALDPDGVERHEPASRARATSGSARRAALDSHLLDRDRNSPPGSHHERPPGDPDARVVLTDARARIRNWLAELPVQLAARGDLAGEGRKGEGDAASKSQEGKGFANTKKEEEEGREANEHEGSGIKVPAPAGASTNARFVVHAAGHDVRAHTHRDDSKVVPVITHTDTTDVHACTSDMLRDSMDAPNEGLHILAEVQAPSCSSAAEPSLVQLVEPWGDIEHLSRNPLDLASPARTTEAIAHARRNKESQAEGGEEEGCDEENKHEHEGSMHKSVATNMRFVVRPAGHERRTNAPEYDPQVVPETWHDDTTDAHVCMSDMHRVPMDAPNLKDDLKVVPSDKTIAPARMEEGEGCGLAAGLVEDYYETDSVVAEDYYETGDVVVEDYYESDSGSADDYDEYESEDQDYYSE</sequence>
<feature type="region of interest" description="Disordered" evidence="1">
    <location>
        <begin position="196"/>
        <end position="246"/>
    </location>
</feature>
<feature type="compositionally biased region" description="Basic and acidic residues" evidence="1">
    <location>
        <begin position="217"/>
        <end position="245"/>
    </location>
</feature>
<organism evidence="2 3">
    <name type="scientific">Rhodofomes roseus</name>
    <dbReference type="NCBI Taxonomy" id="34475"/>
    <lineage>
        <taxon>Eukaryota</taxon>
        <taxon>Fungi</taxon>
        <taxon>Dikarya</taxon>
        <taxon>Basidiomycota</taxon>
        <taxon>Agaricomycotina</taxon>
        <taxon>Agaricomycetes</taxon>
        <taxon>Polyporales</taxon>
        <taxon>Rhodofomes</taxon>
    </lineage>
</organism>
<evidence type="ECO:0000256" key="1">
    <source>
        <dbReference type="SAM" id="MobiDB-lite"/>
    </source>
</evidence>
<feature type="compositionally biased region" description="Basic and acidic residues" evidence="1">
    <location>
        <begin position="123"/>
        <end position="136"/>
    </location>
</feature>
<name>A0A4Y9XP22_9APHY</name>
<proteinExistence type="predicted"/>
<dbReference type="EMBL" id="SEKV01001050">
    <property type="protein sequence ID" value="TFY52054.1"/>
    <property type="molecule type" value="Genomic_DNA"/>
</dbReference>
<evidence type="ECO:0000313" key="2">
    <source>
        <dbReference type="EMBL" id="TFY52054.1"/>
    </source>
</evidence>
<reference evidence="2 3" key="1">
    <citation type="submission" date="2019-01" db="EMBL/GenBank/DDBJ databases">
        <title>Genome sequencing of the rare red list fungi Fomitopsis rosea.</title>
        <authorList>
            <person name="Buettner E."/>
            <person name="Kellner H."/>
        </authorList>
    </citation>
    <scope>NUCLEOTIDE SEQUENCE [LARGE SCALE GENOMIC DNA]</scope>
    <source>
        <strain evidence="2 3">DSM 105464</strain>
    </source>
</reference>
<feature type="compositionally biased region" description="Basic and acidic residues" evidence="1">
    <location>
        <begin position="274"/>
        <end position="284"/>
    </location>
</feature>
<feature type="compositionally biased region" description="Basic and acidic residues" evidence="1">
    <location>
        <begin position="297"/>
        <end position="313"/>
    </location>
</feature>
<feature type="region of interest" description="Disordered" evidence="1">
    <location>
        <begin position="274"/>
        <end position="317"/>
    </location>
</feature>
<evidence type="ECO:0000313" key="3">
    <source>
        <dbReference type="Proteomes" id="UP000298390"/>
    </source>
</evidence>
<feature type="region of interest" description="Disordered" evidence="1">
    <location>
        <begin position="474"/>
        <end position="493"/>
    </location>
</feature>
<dbReference type="Proteomes" id="UP000298390">
    <property type="component" value="Unassembled WGS sequence"/>
</dbReference>
<dbReference type="AlphaFoldDB" id="A0A4Y9XP22"/>
<feature type="region of interest" description="Disordered" evidence="1">
    <location>
        <begin position="576"/>
        <end position="599"/>
    </location>
</feature>